<evidence type="ECO:0000313" key="9">
    <source>
        <dbReference type="EMBL" id="KAK9880618.1"/>
    </source>
</evidence>
<evidence type="ECO:0000256" key="3">
    <source>
        <dbReference type="ARBA" id="ARBA00022692"/>
    </source>
</evidence>
<dbReference type="EMBL" id="JARQZJ010000065">
    <property type="protein sequence ID" value="KAK9880618.1"/>
    <property type="molecule type" value="Genomic_DNA"/>
</dbReference>
<gene>
    <name evidence="9" type="ORF">WA026_011855</name>
</gene>
<feature type="transmembrane region" description="Helical" evidence="8">
    <location>
        <begin position="650"/>
        <end position="670"/>
    </location>
</feature>
<evidence type="ECO:0000256" key="5">
    <source>
        <dbReference type="ARBA" id="ARBA00023136"/>
    </source>
</evidence>
<evidence type="ECO:0000256" key="4">
    <source>
        <dbReference type="ARBA" id="ARBA00022989"/>
    </source>
</evidence>
<accession>A0AAW1UHE2</accession>
<dbReference type="InterPro" id="IPR052192">
    <property type="entry name" value="Insect_Ionotropic_Sensory_Rcpt"/>
</dbReference>
<dbReference type="PANTHER" id="PTHR42643">
    <property type="entry name" value="IONOTROPIC RECEPTOR 20A-RELATED"/>
    <property type="match status" value="1"/>
</dbReference>
<keyword evidence="4 8" id="KW-1133">Transmembrane helix</keyword>
<evidence type="ECO:0000256" key="7">
    <source>
        <dbReference type="ARBA" id="ARBA00023180"/>
    </source>
</evidence>
<dbReference type="Proteomes" id="UP001431783">
    <property type="component" value="Unassembled WGS sequence"/>
</dbReference>
<evidence type="ECO:0000256" key="8">
    <source>
        <dbReference type="SAM" id="Phobius"/>
    </source>
</evidence>
<keyword evidence="10" id="KW-1185">Reference proteome</keyword>
<comment type="caution">
    <text evidence="9">The sequence shown here is derived from an EMBL/GenBank/DDBJ whole genome shotgun (WGS) entry which is preliminary data.</text>
</comment>
<proteinExistence type="predicted"/>
<evidence type="ECO:0000256" key="6">
    <source>
        <dbReference type="ARBA" id="ARBA00023170"/>
    </source>
</evidence>
<evidence type="ECO:0000256" key="2">
    <source>
        <dbReference type="ARBA" id="ARBA00022475"/>
    </source>
</evidence>
<evidence type="ECO:0000256" key="1">
    <source>
        <dbReference type="ARBA" id="ARBA00004651"/>
    </source>
</evidence>
<keyword evidence="7" id="KW-0325">Glycoprotein</keyword>
<keyword evidence="6" id="KW-0675">Receptor</keyword>
<keyword evidence="3 8" id="KW-0812">Transmembrane</keyword>
<protein>
    <submittedName>
        <fullName evidence="9">Uncharacterized protein</fullName>
    </submittedName>
</protein>
<comment type="subcellular location">
    <subcellularLocation>
        <location evidence="1">Cell membrane</location>
        <topology evidence="1">Multi-pass membrane protein</topology>
    </subcellularLocation>
</comment>
<feature type="transmembrane region" description="Helical" evidence="8">
    <location>
        <begin position="259"/>
        <end position="285"/>
    </location>
</feature>
<feature type="transmembrane region" description="Helical" evidence="8">
    <location>
        <begin position="320"/>
        <end position="340"/>
    </location>
</feature>
<sequence length="673" mass="77222">MLNSIISTSHVVLCLNNIFFNYISNDSQIVLVDFEEIFSFPSIRVNFDTSENLHLEDSHIYLFNRKKLIDEKYDELNEIIGIYGNSIFIFVEDNDEDISLNSTKNLFVLKISTGYIYQSKHSKNMGKENSIGNCYDTKNNIVGSMFSEQNPLQKRTFVTICISCISPYSFCPRNSSKKGLTIEITTMILSLLGLKPKYVNVLYPKKDVLKNINTIISRNICEIFTSNPGLPSLDYTFPYAFDSLNWIVKNAEEIPRWKYAFQIFSLSIWLIWLFSSICLSVMWYITKKCSMGYSSRIVEGFGMICSVFVEQSLSVEIPRFSQKIILVIILISTVFFNMFYKTKFSFLLSGFNFENSIDSFEDVMENSLTVQIPDRFAELYSNDANAMKYFEKHCRTTNAENAIEDVKHKENVATSYVKGVILYKTAKLKDFVGVHNRPLLKILEPPILNIFFCMVLSKRNPLTNLIDRNLKKLFYHGFVSHILSKYQIQSSTSNPEVDVKKLSLSSLQLAFILYFMGNRKIEGLCGNPRIFVCMVLSKGNFSTTLIDTNLKKLFYQGFGWLIVTKYQIQSPTANSENRKIEGLCGNPRIFVCMVLSKGNFSTTLIDTNLKKLFYQGFGWLIVTKYQIQSPTANSEVDVEKLSLSSLQLAFILYFMGVIASSVSYLLEIFYTKP</sequence>
<keyword evidence="5 8" id="KW-0472">Membrane</keyword>
<reference evidence="9 10" key="1">
    <citation type="submission" date="2023-03" db="EMBL/GenBank/DDBJ databases">
        <title>Genome insight into feeding habits of ladybird beetles.</title>
        <authorList>
            <person name="Li H.-S."/>
            <person name="Huang Y.-H."/>
            <person name="Pang H."/>
        </authorList>
    </citation>
    <scope>NUCLEOTIDE SEQUENCE [LARGE SCALE GENOMIC DNA]</scope>
    <source>
        <strain evidence="9">SYSU_2023b</strain>
        <tissue evidence="9">Whole body</tissue>
    </source>
</reference>
<dbReference type="GO" id="GO:0005886">
    <property type="term" value="C:plasma membrane"/>
    <property type="evidence" value="ECO:0007669"/>
    <property type="project" value="UniProtKB-SubCell"/>
</dbReference>
<dbReference type="PANTHER" id="PTHR42643:SF30">
    <property type="entry name" value="IONOTROPIC RECEPTOR 40A-RELATED"/>
    <property type="match status" value="1"/>
</dbReference>
<dbReference type="AlphaFoldDB" id="A0AAW1UHE2"/>
<evidence type="ECO:0000313" key="10">
    <source>
        <dbReference type="Proteomes" id="UP001431783"/>
    </source>
</evidence>
<organism evidence="9 10">
    <name type="scientific">Henosepilachna vigintioctopunctata</name>
    <dbReference type="NCBI Taxonomy" id="420089"/>
    <lineage>
        <taxon>Eukaryota</taxon>
        <taxon>Metazoa</taxon>
        <taxon>Ecdysozoa</taxon>
        <taxon>Arthropoda</taxon>
        <taxon>Hexapoda</taxon>
        <taxon>Insecta</taxon>
        <taxon>Pterygota</taxon>
        <taxon>Neoptera</taxon>
        <taxon>Endopterygota</taxon>
        <taxon>Coleoptera</taxon>
        <taxon>Polyphaga</taxon>
        <taxon>Cucujiformia</taxon>
        <taxon>Coccinelloidea</taxon>
        <taxon>Coccinellidae</taxon>
        <taxon>Epilachninae</taxon>
        <taxon>Epilachnini</taxon>
        <taxon>Henosepilachna</taxon>
    </lineage>
</organism>
<dbReference type="SUPFAM" id="SSF53850">
    <property type="entry name" value="Periplasmic binding protein-like II"/>
    <property type="match status" value="1"/>
</dbReference>
<keyword evidence="2" id="KW-1003">Cell membrane</keyword>
<name>A0AAW1UHE2_9CUCU</name>